<dbReference type="Proteomes" id="UP000002200">
    <property type="component" value="Chromosome"/>
</dbReference>
<protein>
    <submittedName>
        <fullName evidence="1">Uncharacterized protein</fullName>
    </submittedName>
</protein>
<proteinExistence type="predicted"/>
<dbReference type="AlphaFoldDB" id="Q83GW2"/>
<dbReference type="KEGG" id="twh:TWT_119"/>
<gene>
    <name evidence="1" type="ordered locus">TWT_119</name>
</gene>
<accession>Q83GW2</accession>
<sequence length="51" mass="5500">MSSTLSSVTGRAVCPLLCAFGRVYEICIVDLVQRVCDGRLVEEIIDGKGQV</sequence>
<dbReference type="RefSeq" id="WP_011102362.1">
    <property type="nucleotide sequence ID" value="NC_004572.3"/>
</dbReference>
<dbReference type="EMBL" id="AE014184">
    <property type="protein sequence ID" value="AAO44216.1"/>
    <property type="molecule type" value="Genomic_DNA"/>
</dbReference>
<organism evidence="1 2">
    <name type="scientific">Tropheryma whipplei (strain Twist)</name>
    <name type="common">Whipple's bacillus</name>
    <dbReference type="NCBI Taxonomy" id="203267"/>
    <lineage>
        <taxon>Bacteria</taxon>
        <taxon>Bacillati</taxon>
        <taxon>Actinomycetota</taxon>
        <taxon>Actinomycetes</taxon>
        <taxon>Micrococcales</taxon>
        <taxon>Tropherymataceae</taxon>
        <taxon>Tropheryma</taxon>
    </lineage>
</organism>
<name>Q83GW2_TROWT</name>
<evidence type="ECO:0000313" key="1">
    <source>
        <dbReference type="EMBL" id="AAO44216.1"/>
    </source>
</evidence>
<evidence type="ECO:0000313" key="2">
    <source>
        <dbReference type="Proteomes" id="UP000002200"/>
    </source>
</evidence>
<reference evidence="1 2" key="1">
    <citation type="journal article" date="2003" name="Genome Res.">
        <title>Tropheryma whipplei twist: a human pathogenic Actinobacteria with a reduced genome.</title>
        <authorList>
            <person name="Raoult D."/>
            <person name="Ogata H."/>
            <person name="Audic S."/>
            <person name="Robert C."/>
            <person name="Suhre K."/>
            <person name="Drancourt M."/>
            <person name="Claverie J.-M."/>
        </authorList>
    </citation>
    <scope>NUCLEOTIDE SEQUENCE [LARGE SCALE GENOMIC DNA]</scope>
    <source>
        <strain evidence="1 2">Twist</strain>
    </source>
</reference>
<keyword evidence="2" id="KW-1185">Reference proteome</keyword>
<dbReference type="HOGENOM" id="CLU_3105080_0_0_11"/>